<dbReference type="Proteomes" id="UP000578091">
    <property type="component" value="Unassembled WGS sequence"/>
</dbReference>
<dbReference type="InterPro" id="IPR021729">
    <property type="entry name" value="DUF3298"/>
</dbReference>
<dbReference type="Pfam" id="PF13739">
    <property type="entry name" value="PdaC"/>
    <property type="match status" value="1"/>
</dbReference>
<evidence type="ECO:0000259" key="2">
    <source>
        <dbReference type="Pfam" id="PF11738"/>
    </source>
</evidence>
<name>A0A853JFI5_9GAMM</name>
<dbReference type="EMBL" id="JACCKA010000074">
    <property type="protein sequence ID" value="NZA27347.1"/>
    <property type="molecule type" value="Genomic_DNA"/>
</dbReference>
<accession>A0A853JFI5</accession>
<reference evidence="4 5" key="1">
    <citation type="submission" date="2020-07" db="EMBL/GenBank/DDBJ databases">
        <title>Luteimonas sp. SJ-92.</title>
        <authorList>
            <person name="Huang X.-X."/>
            <person name="Xu L."/>
            <person name="Sun J.-Q."/>
        </authorList>
    </citation>
    <scope>NUCLEOTIDE SEQUENCE [LARGE SCALE GENOMIC DNA]</scope>
    <source>
        <strain evidence="4 5">SJ-92</strain>
    </source>
</reference>
<comment type="caution">
    <text evidence="4">The sequence shown here is derived from an EMBL/GenBank/DDBJ whole genome shotgun (WGS) entry which is preliminary data.</text>
</comment>
<dbReference type="AlphaFoldDB" id="A0A853JFI5"/>
<dbReference type="RefSeq" id="WP_180679130.1">
    <property type="nucleotide sequence ID" value="NZ_JACCKA010000074.1"/>
</dbReference>
<organism evidence="4 5">
    <name type="scientific">Luteimonas salinisoli</name>
    <dbReference type="NCBI Taxonomy" id="2752307"/>
    <lineage>
        <taxon>Bacteria</taxon>
        <taxon>Pseudomonadati</taxon>
        <taxon>Pseudomonadota</taxon>
        <taxon>Gammaproteobacteria</taxon>
        <taxon>Lysobacterales</taxon>
        <taxon>Lysobacteraceae</taxon>
        <taxon>Luteimonas</taxon>
    </lineage>
</organism>
<dbReference type="Pfam" id="PF11738">
    <property type="entry name" value="DUF3298"/>
    <property type="match status" value="1"/>
</dbReference>
<dbReference type="Gene3D" id="3.90.640.20">
    <property type="entry name" value="Heat-shock cognate protein, ATPase"/>
    <property type="match status" value="1"/>
</dbReference>
<dbReference type="PROSITE" id="PS51257">
    <property type="entry name" value="PROKAR_LIPOPROTEIN"/>
    <property type="match status" value="1"/>
</dbReference>
<evidence type="ECO:0000259" key="3">
    <source>
        <dbReference type="Pfam" id="PF13739"/>
    </source>
</evidence>
<dbReference type="InterPro" id="IPR037126">
    <property type="entry name" value="PdaC/RsiV-like_sf"/>
</dbReference>
<feature type="domain" description="Deacetylase PdaC" evidence="3">
    <location>
        <begin position="71"/>
        <end position="148"/>
    </location>
</feature>
<evidence type="ECO:0000313" key="4">
    <source>
        <dbReference type="EMBL" id="NZA27347.1"/>
    </source>
</evidence>
<protein>
    <submittedName>
        <fullName evidence="4">DUF3298 domain-containing protein</fullName>
    </submittedName>
</protein>
<dbReference type="InterPro" id="IPR025303">
    <property type="entry name" value="PdaC"/>
</dbReference>
<feature type="compositionally biased region" description="Low complexity" evidence="1">
    <location>
        <begin position="30"/>
        <end position="51"/>
    </location>
</feature>
<evidence type="ECO:0000256" key="1">
    <source>
        <dbReference type="SAM" id="MobiDB-lite"/>
    </source>
</evidence>
<gene>
    <name evidence="4" type="ORF">H0E84_13225</name>
</gene>
<proteinExistence type="predicted"/>
<feature type="region of interest" description="Disordered" evidence="1">
    <location>
        <begin position="21"/>
        <end position="51"/>
    </location>
</feature>
<sequence length="284" mass="30493">MRRGTICLVLMLVAAVAGCRRESGPPQVPSPQQQSPAQMSDPSASAPAGPVEAAAAAALEDVVEHDPRYVVGISYPEAARRYPGLAAELHGYAEAARAELAEAVAAMGEGRPTAPYDLSLEFRMVAESPRVVAVAADGSTYTGGAHGNPMVARFVWLPRQQRMLRAQDLFADAAGWEALSAYVREQLHATLSQRIDAEELEPDQRRETIRSAGRMIDEGSGPEPGNFAQFEPIMAVDGRIRALRFVFPPYQVGPYADGTQRVEVPARVLAPYLAEPVKGLFANG</sequence>
<feature type="domain" description="DUF3298" evidence="2">
    <location>
        <begin position="168"/>
        <end position="265"/>
    </location>
</feature>
<keyword evidence="5" id="KW-1185">Reference proteome</keyword>
<evidence type="ECO:0000313" key="5">
    <source>
        <dbReference type="Proteomes" id="UP000578091"/>
    </source>
</evidence>
<dbReference type="Gene3D" id="3.30.565.40">
    <property type="entry name" value="Fervidobacterium nodosum Rt17-B1 like"/>
    <property type="match status" value="1"/>
</dbReference>